<keyword evidence="3" id="KW-1185">Reference proteome</keyword>
<comment type="caution">
    <text evidence="2">The sequence shown here is derived from an EMBL/GenBank/DDBJ whole genome shotgun (WGS) entry which is preliminary data.</text>
</comment>
<feature type="transmembrane region" description="Helical" evidence="1">
    <location>
        <begin position="18"/>
        <end position="37"/>
    </location>
</feature>
<sequence>MNAANVGTEKPSHSGRRIALVAGVGCLVVVLIGGLLWQKVSLDSAAEDFRETADEYVTSLRDKRDQELVEATAHPPELPEKLLAFLSEDYQKARLRDVTLREGVRFVHDLEASTEAIPGVTSADDDLSENLYYLQGIFYYATAGAIQDRFIELVDGDYLSSSDNSTDEKRNEILNPVNRKVLEGLSAAATEYITSVEKIRGTHDLYAGHAARHLEEVKKYKSMAEECLVGFARFAPTEDTTDFYKGCVDSLNAQNAQILRPYSYIVYLPGFVKSHDLTTVALDQLTEALKTSERGAGAADQRFLAYIGARMAIAKSLLPKATSDEHFAGKADVLRVMLSDARTELDHAGIGAEAATAIDDALHDAEVTMTLYDNPADLDRTTTFTRVVGAGGFMTRLFEVATKPIDYAEYRESKSYTTSFAKTKEYMDEVEVPEFLSAEVGDVLESLKLQEEAYARMDTARGDARDAAAAERDVAVEQTKKSLEAVAQKIDDEYAADFRGMNASLSGQLDAVVAATIAATTA</sequence>
<gene>
    <name evidence="2" type="ORF">HF519_10400</name>
</gene>
<protein>
    <submittedName>
        <fullName evidence="2">Uncharacterized protein</fullName>
    </submittedName>
</protein>
<proteinExistence type="predicted"/>
<organism evidence="2 3">
    <name type="scientific">Pseudonocardia bannensis</name>
    <dbReference type="NCBI Taxonomy" id="630973"/>
    <lineage>
        <taxon>Bacteria</taxon>
        <taxon>Bacillati</taxon>
        <taxon>Actinomycetota</taxon>
        <taxon>Actinomycetes</taxon>
        <taxon>Pseudonocardiales</taxon>
        <taxon>Pseudonocardiaceae</taxon>
        <taxon>Pseudonocardia</taxon>
    </lineage>
</organism>
<dbReference type="RefSeq" id="WP_169412568.1">
    <property type="nucleotide sequence ID" value="NZ_JAAXKZ010000028.1"/>
</dbReference>
<name>A0A848DH17_9PSEU</name>
<dbReference type="EMBL" id="JAAXKZ010000028">
    <property type="protein sequence ID" value="NMH91972.1"/>
    <property type="molecule type" value="Genomic_DNA"/>
</dbReference>
<keyword evidence="1" id="KW-1133">Transmembrane helix</keyword>
<reference evidence="2 3" key="1">
    <citation type="submission" date="2020-04" db="EMBL/GenBank/DDBJ databases">
        <authorList>
            <person name="Klaysubun C."/>
            <person name="Duangmal K."/>
            <person name="Lipun K."/>
        </authorList>
    </citation>
    <scope>NUCLEOTIDE SEQUENCE [LARGE SCALE GENOMIC DNA]</scope>
    <source>
        <strain evidence="2 3">DSM 45300</strain>
    </source>
</reference>
<evidence type="ECO:0000313" key="2">
    <source>
        <dbReference type="EMBL" id="NMH91972.1"/>
    </source>
</evidence>
<evidence type="ECO:0000313" key="3">
    <source>
        <dbReference type="Proteomes" id="UP000586918"/>
    </source>
</evidence>
<keyword evidence="1" id="KW-0472">Membrane</keyword>
<dbReference type="Proteomes" id="UP000586918">
    <property type="component" value="Unassembled WGS sequence"/>
</dbReference>
<evidence type="ECO:0000256" key="1">
    <source>
        <dbReference type="SAM" id="Phobius"/>
    </source>
</evidence>
<keyword evidence="1" id="KW-0812">Transmembrane</keyword>
<accession>A0A848DH17</accession>
<dbReference type="AlphaFoldDB" id="A0A848DH17"/>